<proteinExistence type="predicted"/>
<dbReference type="AlphaFoldDB" id="A0A1W6Z6T2"/>
<reference evidence="2 3" key="1">
    <citation type="submission" date="2017-05" db="EMBL/GenBank/DDBJ databases">
        <title>Complete and WGS of Bordetella genogroups.</title>
        <authorList>
            <person name="Spilker T."/>
            <person name="LiPuma J."/>
        </authorList>
    </citation>
    <scope>NUCLEOTIDE SEQUENCE [LARGE SCALE GENOMIC DNA]</scope>
    <source>
        <strain evidence="2 3">AU17164</strain>
    </source>
</reference>
<dbReference type="EMBL" id="CP021109">
    <property type="protein sequence ID" value="ARP88799.1"/>
    <property type="molecule type" value="Genomic_DNA"/>
</dbReference>
<dbReference type="Pfam" id="PF09961">
    <property type="entry name" value="DUF2195"/>
    <property type="match status" value="1"/>
</dbReference>
<accession>A0A1W6Z6T2</accession>
<organism evidence="2 3">
    <name type="scientific">Bordetella genomosp. 9</name>
    <dbReference type="NCBI Taxonomy" id="1416803"/>
    <lineage>
        <taxon>Bacteria</taxon>
        <taxon>Pseudomonadati</taxon>
        <taxon>Pseudomonadota</taxon>
        <taxon>Betaproteobacteria</taxon>
        <taxon>Burkholderiales</taxon>
        <taxon>Alcaligenaceae</taxon>
        <taxon>Bordetella</taxon>
    </lineage>
</organism>
<keyword evidence="3" id="KW-1185">Reference proteome</keyword>
<keyword evidence="1" id="KW-0732">Signal</keyword>
<dbReference type="InterPro" id="IPR018696">
    <property type="entry name" value="DUF2195"/>
</dbReference>
<evidence type="ECO:0000313" key="3">
    <source>
        <dbReference type="Proteomes" id="UP000194139"/>
    </source>
</evidence>
<name>A0A1W6Z6T2_9BORD</name>
<evidence type="ECO:0008006" key="4">
    <source>
        <dbReference type="Google" id="ProtNLM"/>
    </source>
</evidence>
<protein>
    <recommendedName>
        <fullName evidence="4">DUF2195 domain-containing protein</fullName>
    </recommendedName>
</protein>
<feature type="signal peptide" evidence="1">
    <location>
        <begin position="1"/>
        <end position="19"/>
    </location>
</feature>
<gene>
    <name evidence="2" type="ORF">CAL13_17615</name>
</gene>
<dbReference type="Proteomes" id="UP000194139">
    <property type="component" value="Chromosome"/>
</dbReference>
<sequence length="124" mass="12277">MTVLTLAAVSALPCLPAQAAGSLTVENGLAACMTVQTGARTTAHGTTLLDVTLDIRKPIGECGCTSAIVAYAAYANAEGGARSLLLQGRIGARKSGPISLPLAADATLIGDRPATLSLGCAAPD</sequence>
<evidence type="ECO:0000313" key="2">
    <source>
        <dbReference type="EMBL" id="ARP88799.1"/>
    </source>
</evidence>
<feature type="chain" id="PRO_5012303609" description="DUF2195 domain-containing protein" evidence="1">
    <location>
        <begin position="20"/>
        <end position="124"/>
    </location>
</feature>
<evidence type="ECO:0000256" key="1">
    <source>
        <dbReference type="SAM" id="SignalP"/>
    </source>
</evidence>